<sequence>MLAIALLQAQSQLADPELEYPAYTPKATDLILSRSKYMDQLEGFWLTQCIANWTGLITEMDKIEPPFYTDENWDGPDERNIWGNFISTTDTVIEYYFVRNGETWAADDDTDIEYMYQHLLDVNNTSILTPEQIRDGWLHHIYSNEDAPNNENFLWVSNETAYYLMLEGLLPPATSTPENNSHSEMIDAQLTTEIFGLFAPTRPDIALRMANMPIQTTANGNAKWAAEFYVVMYSLASYVENELSMKEKVFWLAKQARRVLPNGSPVAGMYDYIKESYDANPDKNDWESTRDAVYERYQVNGGDGYVYNQSFDSGINFAASLVSLFYGEGDLPRTIRIGSLTGWDSDNPTATWGGLLGFMLGKKNVEWAFEKDDLSETYWISRTRRNFPDRTPEMAGEDTFFLMAERGIYIIDRVVIEELEGGVDLDKNVWYIPDHGGDFPPAILLER</sequence>
<dbReference type="AlphaFoldDB" id="A0A381Y7Z0"/>
<proteinExistence type="predicted"/>
<reference evidence="1" key="1">
    <citation type="submission" date="2018-05" db="EMBL/GenBank/DDBJ databases">
        <authorList>
            <person name="Lanie J.A."/>
            <person name="Ng W.-L."/>
            <person name="Kazmierczak K.M."/>
            <person name="Andrzejewski T.M."/>
            <person name="Davidsen T.M."/>
            <person name="Wayne K.J."/>
            <person name="Tettelin H."/>
            <person name="Glass J.I."/>
            <person name="Rusch D."/>
            <person name="Podicherti R."/>
            <person name="Tsui H.-C.T."/>
            <person name="Winkler M.E."/>
        </authorList>
    </citation>
    <scope>NUCLEOTIDE SEQUENCE</scope>
</reference>
<accession>A0A381Y7Z0</accession>
<name>A0A381Y7Z0_9ZZZZ</name>
<dbReference type="InterPro" id="IPR036705">
    <property type="entry name" value="Ribosyl_crysJ1_sf"/>
</dbReference>
<dbReference type="Gene3D" id="1.10.4080.10">
    <property type="entry name" value="ADP-ribosylation/Crystallin J1"/>
    <property type="match status" value="1"/>
</dbReference>
<protein>
    <recommendedName>
        <fullName evidence="2">Heme biosynthesis protein HemY</fullName>
    </recommendedName>
</protein>
<dbReference type="EMBL" id="UINC01017525">
    <property type="protein sequence ID" value="SVA72742.1"/>
    <property type="molecule type" value="Genomic_DNA"/>
</dbReference>
<evidence type="ECO:0008006" key="2">
    <source>
        <dbReference type="Google" id="ProtNLM"/>
    </source>
</evidence>
<evidence type="ECO:0000313" key="1">
    <source>
        <dbReference type="EMBL" id="SVA72742.1"/>
    </source>
</evidence>
<organism evidence="1">
    <name type="scientific">marine metagenome</name>
    <dbReference type="NCBI Taxonomy" id="408172"/>
    <lineage>
        <taxon>unclassified sequences</taxon>
        <taxon>metagenomes</taxon>
        <taxon>ecological metagenomes</taxon>
    </lineage>
</organism>
<dbReference type="SUPFAM" id="SSF101478">
    <property type="entry name" value="ADP-ribosylglycohydrolase"/>
    <property type="match status" value="1"/>
</dbReference>
<gene>
    <name evidence="1" type="ORF">METZ01_LOCUS125596</name>
</gene>
<dbReference type="Pfam" id="PF03747">
    <property type="entry name" value="ADP_ribosyl_GH"/>
    <property type="match status" value="1"/>
</dbReference>
<dbReference type="InterPro" id="IPR005502">
    <property type="entry name" value="Ribosyl_crysJ1"/>
</dbReference>